<dbReference type="EMBL" id="HBEQ01008090">
    <property type="protein sequence ID" value="CAD8519049.1"/>
    <property type="molecule type" value="Transcribed_RNA"/>
</dbReference>
<evidence type="ECO:0000256" key="4">
    <source>
        <dbReference type="ARBA" id="ARBA00022660"/>
    </source>
</evidence>
<accession>A0A7S0IE93</accession>
<dbReference type="PANTHER" id="PTHR12966">
    <property type="entry name" value="NADH DEHYDROGENASE UBIQUINONE 1 ALPHA SUBCOMPLEX SUBUNIT 13"/>
    <property type="match status" value="1"/>
</dbReference>
<evidence type="ECO:0000313" key="12">
    <source>
        <dbReference type="EMBL" id="CAD8519049.1"/>
    </source>
</evidence>
<evidence type="ECO:0000256" key="11">
    <source>
        <dbReference type="RuleBase" id="RU368034"/>
    </source>
</evidence>
<gene>
    <name evidence="12" type="ORF">MCOM1403_LOCUS6475</name>
</gene>
<keyword evidence="7 11" id="KW-0249">Electron transport</keyword>
<keyword evidence="4 11" id="KW-0679">Respiratory chain</keyword>
<evidence type="ECO:0000256" key="6">
    <source>
        <dbReference type="ARBA" id="ARBA00022792"/>
    </source>
</evidence>
<proteinExistence type="inferred from homology"/>
<comment type="function">
    <text evidence="11">Complex I functions in the transfer of electrons from NADH to the respiratory chain. Accessory subunit of the mitochondrial membrane respiratory chain NADH dehydrogenase (Complex I), that is believed not to be involved in catalysis.</text>
</comment>
<keyword evidence="9 11" id="KW-0496">Mitochondrion</keyword>
<dbReference type="InterPro" id="IPR009346">
    <property type="entry name" value="GRIM-19"/>
</dbReference>
<dbReference type="AlphaFoldDB" id="A0A7S0IE93"/>
<evidence type="ECO:0000256" key="2">
    <source>
        <dbReference type="ARBA" id="ARBA00007312"/>
    </source>
</evidence>
<organism evidence="12">
    <name type="scientific">Micromonas pusilla</name>
    <name type="common">Picoplanktonic green alga</name>
    <name type="synonym">Chromulina pusilla</name>
    <dbReference type="NCBI Taxonomy" id="38833"/>
    <lineage>
        <taxon>Eukaryota</taxon>
        <taxon>Viridiplantae</taxon>
        <taxon>Chlorophyta</taxon>
        <taxon>Mamiellophyceae</taxon>
        <taxon>Mamiellales</taxon>
        <taxon>Mamiellaceae</taxon>
        <taxon>Micromonas</taxon>
    </lineage>
</organism>
<reference evidence="12" key="1">
    <citation type="submission" date="2021-01" db="EMBL/GenBank/DDBJ databases">
        <authorList>
            <person name="Corre E."/>
            <person name="Pelletier E."/>
            <person name="Niang G."/>
            <person name="Scheremetjew M."/>
            <person name="Finn R."/>
            <person name="Kale V."/>
            <person name="Holt S."/>
            <person name="Cochrane G."/>
            <person name="Meng A."/>
            <person name="Brown T."/>
            <person name="Cohen L."/>
        </authorList>
    </citation>
    <scope>NUCLEOTIDE SEQUENCE</scope>
    <source>
        <strain evidence="12">CCMP1723</strain>
    </source>
</reference>
<keyword evidence="3 11" id="KW-0813">Transport</keyword>
<comment type="similarity">
    <text evidence="2 11">Belongs to the complex I NDUFA13 subunit family.</text>
</comment>
<keyword evidence="6 11" id="KW-0999">Mitochondrion inner membrane</keyword>
<name>A0A7S0IE93_MICPS</name>
<feature type="transmembrane region" description="Helical" evidence="11">
    <location>
        <begin position="45"/>
        <end position="62"/>
    </location>
</feature>
<dbReference type="GO" id="GO:0005743">
    <property type="term" value="C:mitochondrial inner membrane"/>
    <property type="evidence" value="ECO:0007669"/>
    <property type="project" value="UniProtKB-SubCell"/>
</dbReference>
<keyword evidence="5 11" id="KW-0812">Transmembrane</keyword>
<sequence length="141" mass="15922">MTEHTVRGMKGMKSVMDLPVMQDGPPPGGYPSVRYARRIPSTGPTGLAFFGAYLGAMAYGFYQIGQGNHRRRGEKEEKLTARAVLVPFLQAEEDRRYHRAWKERTAVEDKIMEGVAGWKSGENVYSSTWLPPHNTLRPRII</sequence>
<evidence type="ECO:0000256" key="1">
    <source>
        <dbReference type="ARBA" id="ARBA00004298"/>
    </source>
</evidence>
<evidence type="ECO:0000256" key="3">
    <source>
        <dbReference type="ARBA" id="ARBA00022448"/>
    </source>
</evidence>
<evidence type="ECO:0000256" key="9">
    <source>
        <dbReference type="ARBA" id="ARBA00023128"/>
    </source>
</evidence>
<evidence type="ECO:0000256" key="5">
    <source>
        <dbReference type="ARBA" id="ARBA00022692"/>
    </source>
</evidence>
<keyword evidence="8 11" id="KW-1133">Transmembrane helix</keyword>
<evidence type="ECO:0000256" key="10">
    <source>
        <dbReference type="ARBA" id="ARBA00023136"/>
    </source>
</evidence>
<dbReference type="PANTHER" id="PTHR12966:SF0">
    <property type="entry name" value="NADH DEHYDROGENASE [UBIQUINONE] 1 ALPHA SUBCOMPLEX SUBUNIT 13"/>
    <property type="match status" value="1"/>
</dbReference>
<evidence type="ECO:0000256" key="7">
    <source>
        <dbReference type="ARBA" id="ARBA00022982"/>
    </source>
</evidence>
<evidence type="ECO:0000256" key="8">
    <source>
        <dbReference type="ARBA" id="ARBA00022989"/>
    </source>
</evidence>
<comment type="subcellular location">
    <subcellularLocation>
        <location evidence="1 11">Mitochondrion inner membrane</location>
        <topology evidence="1 11">Single-pass membrane protein</topology>
        <orientation evidence="1 11">Matrix side</orientation>
    </subcellularLocation>
</comment>
<dbReference type="GO" id="GO:0045271">
    <property type="term" value="C:respiratory chain complex I"/>
    <property type="evidence" value="ECO:0007669"/>
    <property type="project" value="UniProtKB-UniRule"/>
</dbReference>
<protein>
    <recommendedName>
        <fullName evidence="11">NADH dehydrogenase [ubiquinone] 1 alpha subcomplex subunit 13</fullName>
    </recommendedName>
</protein>
<dbReference type="Pfam" id="PF06212">
    <property type="entry name" value="GRIM-19"/>
    <property type="match status" value="1"/>
</dbReference>
<keyword evidence="10 11" id="KW-0472">Membrane</keyword>